<comment type="catalytic activity">
    <reaction evidence="2">
        <text>UDP-2-N,3-O-bis[(3R)-3-hydroxytetradecanoyl]-alpha-D-glucosamine + H2O = 2-N,3-O-bis[(3R)-3-hydroxytetradecanoyl]-alpha-D-glucosaminyl 1-phosphate + UMP + 2 H(+)</text>
        <dbReference type="Rhea" id="RHEA:25213"/>
        <dbReference type="ChEBI" id="CHEBI:15377"/>
        <dbReference type="ChEBI" id="CHEBI:15378"/>
        <dbReference type="ChEBI" id="CHEBI:57865"/>
        <dbReference type="ChEBI" id="CHEBI:57957"/>
        <dbReference type="ChEBI" id="CHEBI:78847"/>
        <dbReference type="EC" id="3.6.1.54"/>
    </reaction>
</comment>
<feature type="binding site" evidence="2">
    <location>
        <position position="10"/>
    </location>
    <ligand>
        <name>Mn(2+)</name>
        <dbReference type="ChEBI" id="CHEBI:29035"/>
        <label>1</label>
    </ligand>
</feature>
<dbReference type="Proteomes" id="UP001166291">
    <property type="component" value="Unassembled WGS sequence"/>
</dbReference>
<dbReference type="NCBIfam" id="TIGR01854">
    <property type="entry name" value="lipid_A_lpxH"/>
    <property type="match status" value="1"/>
</dbReference>
<dbReference type="CDD" id="cd07398">
    <property type="entry name" value="MPP_YbbF-LpxH"/>
    <property type="match status" value="1"/>
</dbReference>
<accession>A0ABS6VLY4</accession>
<dbReference type="HAMAP" id="MF_00575">
    <property type="entry name" value="LpxH"/>
    <property type="match status" value="1"/>
</dbReference>
<comment type="cofactor">
    <cofactor evidence="2">
        <name>Mn(2+)</name>
        <dbReference type="ChEBI" id="CHEBI:29035"/>
    </cofactor>
    <text evidence="2">Binds 2 Mn(2+) ions per subunit in a binuclear metal center.</text>
</comment>
<comment type="function">
    <text evidence="2">Hydrolyzes the pyrophosphate bond of UDP-2,3-diacylglucosamine to yield 2,3-diacylglucosamine 1-phosphate (lipid X) and UMP by catalyzing the attack of water at the alpha-P atom. Involved in the biosynthesis of lipid A, a phosphorylated glycolipid that anchors the lipopolysaccharide to the outer membrane of the cell.</text>
</comment>
<feature type="domain" description="Calcineurin-like phosphoesterase" evidence="3">
    <location>
        <begin position="1"/>
        <end position="199"/>
    </location>
</feature>
<feature type="binding site" evidence="2">
    <location>
        <position position="122"/>
    </location>
    <ligand>
        <name>substrate</name>
    </ligand>
</feature>
<reference evidence="4" key="1">
    <citation type="submission" date="2021-07" db="EMBL/GenBank/DDBJ databases">
        <title>Zhongshania sp. CAU 1632 isolated from seawater.</title>
        <authorList>
            <person name="Kim W."/>
        </authorList>
    </citation>
    <scope>NUCLEOTIDE SEQUENCE</scope>
    <source>
        <strain evidence="4">CAU 1632</strain>
    </source>
</reference>
<keyword evidence="2" id="KW-0441">Lipid A biosynthesis</keyword>
<dbReference type="RefSeq" id="WP_219041587.1">
    <property type="nucleotide sequence ID" value="NZ_JAHWDQ010000001.1"/>
</dbReference>
<evidence type="ECO:0000313" key="5">
    <source>
        <dbReference type="Proteomes" id="UP001166291"/>
    </source>
</evidence>
<feature type="binding site" evidence="2">
    <location>
        <position position="195"/>
    </location>
    <ligand>
        <name>Mn(2+)</name>
        <dbReference type="ChEBI" id="CHEBI:29035"/>
        <label>2</label>
    </ligand>
</feature>
<dbReference type="InterPro" id="IPR004843">
    <property type="entry name" value="Calcineurin-like_PHP"/>
</dbReference>
<proteinExistence type="inferred from homology"/>
<keyword evidence="1 2" id="KW-0378">Hydrolase</keyword>
<dbReference type="InterPro" id="IPR043461">
    <property type="entry name" value="LpxH-like"/>
</dbReference>
<dbReference type="GO" id="GO:0016787">
    <property type="term" value="F:hydrolase activity"/>
    <property type="evidence" value="ECO:0007669"/>
    <property type="project" value="UniProtKB-KW"/>
</dbReference>
<name>A0ABS6VLY4_9GAMM</name>
<comment type="pathway">
    <text evidence="2">Glycolipid biosynthesis; lipid IV(A) biosynthesis; lipid IV(A) from (3R)-3-hydroxytetradecanoyl-[acyl-carrier-protein] and UDP-N-acetyl-alpha-D-glucosamine: step 4/6.</text>
</comment>
<feature type="binding site" evidence="2">
    <location>
        <position position="114"/>
    </location>
    <ligand>
        <name>Mn(2+)</name>
        <dbReference type="ChEBI" id="CHEBI:29035"/>
        <label>2</label>
    </ligand>
</feature>
<keyword evidence="2" id="KW-0464">Manganese</keyword>
<dbReference type="InterPro" id="IPR010138">
    <property type="entry name" value="UDP-diacylglucosamine_Hdrlase"/>
</dbReference>
<sequence length="240" mass="27111">MSTLFISDLHLDESRPEITRAFFSFLKTTASDASDLYILGDFFESWVGDDDESPFINSVKQALKDFTDHGASLYFMHGNRDFLIGDTFCRDVGAELLPDPSVISLAGEQTLLMHGDSLCTDDKDYMQFRKMARDPLWQQDALRKSLAERRAIAKHMRMVSGESNSNKAEDIMDVNASAVNTEMAKHSCTRLIHGHTHRPNRHSITTTKGIAERIVLGDWGHQLWYLKIDNDDINLNSAAI</sequence>
<feature type="binding site" evidence="2">
    <location>
        <position position="79"/>
    </location>
    <ligand>
        <name>Mn(2+)</name>
        <dbReference type="ChEBI" id="CHEBI:29035"/>
        <label>2</label>
    </ligand>
</feature>
<comment type="caution">
    <text evidence="4">The sequence shown here is derived from an EMBL/GenBank/DDBJ whole genome shotgun (WGS) entry which is preliminary data.</text>
</comment>
<organism evidence="4 5">
    <name type="scientific">Zhongshania aquimaris</name>
    <dbReference type="NCBI Taxonomy" id="2857107"/>
    <lineage>
        <taxon>Bacteria</taxon>
        <taxon>Pseudomonadati</taxon>
        <taxon>Pseudomonadota</taxon>
        <taxon>Gammaproteobacteria</taxon>
        <taxon>Cellvibrionales</taxon>
        <taxon>Spongiibacteraceae</taxon>
        <taxon>Zhongshania</taxon>
    </lineage>
</organism>
<keyword evidence="2" id="KW-0997">Cell inner membrane</keyword>
<evidence type="ECO:0000256" key="2">
    <source>
        <dbReference type="HAMAP-Rule" id="MF_00575"/>
    </source>
</evidence>
<evidence type="ECO:0000259" key="3">
    <source>
        <dbReference type="Pfam" id="PF00149"/>
    </source>
</evidence>
<feature type="binding site" evidence="2">
    <location>
        <position position="41"/>
    </location>
    <ligand>
        <name>Mn(2+)</name>
        <dbReference type="ChEBI" id="CHEBI:29035"/>
        <label>1</label>
    </ligand>
</feature>
<dbReference type="EMBL" id="JAHWDQ010000001">
    <property type="protein sequence ID" value="MBW2939318.1"/>
    <property type="molecule type" value="Genomic_DNA"/>
</dbReference>
<evidence type="ECO:0000313" key="4">
    <source>
        <dbReference type="EMBL" id="MBW2939318.1"/>
    </source>
</evidence>
<feature type="binding site" evidence="2">
    <location>
        <position position="164"/>
    </location>
    <ligand>
        <name>substrate</name>
    </ligand>
</feature>
<protein>
    <recommendedName>
        <fullName evidence="2">UDP-2,3-diacylglucosamine hydrolase</fullName>
        <ecNumber evidence="2">3.6.1.54</ecNumber>
    </recommendedName>
    <alternativeName>
        <fullName evidence="2">UDP-2,3-diacylglucosamine diphosphatase</fullName>
    </alternativeName>
</protein>
<keyword evidence="2" id="KW-0472">Membrane</keyword>
<feature type="binding site" evidence="2">
    <location>
        <position position="41"/>
    </location>
    <ligand>
        <name>Mn(2+)</name>
        <dbReference type="ChEBI" id="CHEBI:29035"/>
        <label>2</label>
    </ligand>
</feature>
<evidence type="ECO:0000256" key="1">
    <source>
        <dbReference type="ARBA" id="ARBA00022801"/>
    </source>
</evidence>
<keyword evidence="5" id="KW-1185">Reference proteome</keyword>
<feature type="binding site" evidence="2">
    <location>
        <position position="167"/>
    </location>
    <ligand>
        <name>substrate</name>
    </ligand>
</feature>
<feature type="binding site" evidence="2">
    <location>
        <position position="195"/>
    </location>
    <ligand>
        <name>substrate</name>
    </ligand>
</feature>
<dbReference type="PANTHER" id="PTHR34990">
    <property type="entry name" value="UDP-2,3-DIACYLGLUCOSAMINE HYDROLASE-RELATED"/>
    <property type="match status" value="1"/>
</dbReference>
<feature type="binding site" evidence="2">
    <location>
        <position position="8"/>
    </location>
    <ligand>
        <name>Mn(2+)</name>
        <dbReference type="ChEBI" id="CHEBI:29035"/>
        <label>1</label>
    </ligand>
</feature>
<keyword evidence="2" id="KW-0443">Lipid metabolism</keyword>
<gene>
    <name evidence="2" type="primary">lpxH</name>
    <name evidence="4" type="ORF">KXJ70_00915</name>
</gene>
<keyword evidence="2" id="KW-0444">Lipid biosynthesis</keyword>
<feature type="binding site" evidence="2">
    <location>
        <position position="160"/>
    </location>
    <ligand>
        <name>substrate</name>
    </ligand>
</feature>
<dbReference type="PANTHER" id="PTHR34990:SF1">
    <property type="entry name" value="UDP-2,3-DIACYLGLUCOSAMINE HYDROLASE"/>
    <property type="match status" value="1"/>
</dbReference>
<keyword evidence="2" id="KW-1003">Cell membrane</keyword>
<feature type="binding site" evidence="2">
    <location>
        <position position="197"/>
    </location>
    <ligand>
        <name>Mn(2+)</name>
        <dbReference type="ChEBI" id="CHEBI:29035"/>
        <label>1</label>
    </ligand>
</feature>
<comment type="subcellular location">
    <subcellularLocation>
        <location evidence="2">Cell inner membrane</location>
        <topology evidence="2">Peripheral membrane protein</topology>
        <orientation evidence="2">Cytoplasmic side</orientation>
    </subcellularLocation>
</comment>
<dbReference type="Pfam" id="PF00149">
    <property type="entry name" value="Metallophos"/>
    <property type="match status" value="1"/>
</dbReference>
<feature type="binding site" evidence="2">
    <location>
        <begin position="79"/>
        <end position="80"/>
    </location>
    <ligand>
        <name>substrate</name>
    </ligand>
</feature>
<comment type="similarity">
    <text evidence="2">Belongs to the LpxH family.</text>
</comment>
<dbReference type="NCBIfam" id="NF003743">
    <property type="entry name" value="PRK05340.1"/>
    <property type="match status" value="1"/>
</dbReference>
<keyword evidence="2" id="KW-0479">Metal-binding</keyword>
<dbReference type="EC" id="3.6.1.54" evidence="2"/>